<evidence type="ECO:0000256" key="4">
    <source>
        <dbReference type="ARBA" id="ARBA00022553"/>
    </source>
</evidence>
<sequence length="694" mass="76035">MIADRFLNSIAFRIPLAIGFICTLVLLLSLMAVKSLTDAKTQMTSYGVQTYADLAVASNISRQASALLSSAPFILNTTSPYRLSDESLSIAEQIDTLSGYISRNGASARITPAPGTTELVDALGLVRETTLKLADAAEEAQVYKDKIARSIETIRHFDGTGPEPDSQLRQFALNAASADSLFSLGEMRRSYVRRSAAIRAAAIGEQRLSSVQYSIYEQIFQMREIYLRRFIEVRSILSDMRKASQKLASGLEQQSQLLRSDFNAGVAAVSNNLDSIRTFVLATVLLVIILCVVTVYYSISRVSAGIARISDALNQLARGEKDVRLPLVGTNETELQDLIRAFNAFKGSVERFNHLHIRATRAARTIRWTFRSMNEGIALFDANGKAMAMNRRLVEFAGAGATVRTWSLQQLASAFTVPANGNPPDNNGPASLARIRKNNRLLEVSRTDQPGDRSILVVRDITEQETQEQEIQRAKKLDGMVRLSHQLSHELGNMIGIVVGSVGMLEKMGTLSQAQMRNVARIRKASERGKELVEGMLSFASKQHNSPVRCDLRRTLTGIEDVLHVIVGPNIKLTIFAPESLPDVSLDPALFEQAIVNICRNSAAAMPDGGMIRITLERFVDRVRVIVSDTGSGIPPELVDRVFEPYFTTRRSSGGTGLGLAIVYGFVRQAGGEITLTSSIDVGTTITMSFLEIV</sequence>
<keyword evidence="7" id="KW-0812">Transmembrane</keyword>
<feature type="transmembrane region" description="Helical" evidence="7">
    <location>
        <begin position="279"/>
        <end position="299"/>
    </location>
</feature>
<dbReference type="Gene3D" id="1.10.287.130">
    <property type="match status" value="1"/>
</dbReference>
<name>A0A839EMN8_9HYPH</name>
<dbReference type="SUPFAM" id="SSF55874">
    <property type="entry name" value="ATPase domain of HSP90 chaperone/DNA topoisomerase II/histidine kinase"/>
    <property type="match status" value="1"/>
</dbReference>
<dbReference type="EMBL" id="JACGXN010000004">
    <property type="protein sequence ID" value="MBA8879538.1"/>
    <property type="molecule type" value="Genomic_DNA"/>
</dbReference>
<feature type="transmembrane region" description="Helical" evidence="7">
    <location>
        <begin position="12"/>
        <end position="33"/>
    </location>
</feature>
<evidence type="ECO:0000256" key="7">
    <source>
        <dbReference type="SAM" id="Phobius"/>
    </source>
</evidence>
<dbReference type="SMART" id="SM00304">
    <property type="entry name" value="HAMP"/>
    <property type="match status" value="1"/>
</dbReference>
<dbReference type="InterPro" id="IPR036890">
    <property type="entry name" value="HATPase_C_sf"/>
</dbReference>
<keyword evidence="7" id="KW-1133">Transmembrane helix</keyword>
<dbReference type="PANTHER" id="PTHR43065:SF42">
    <property type="entry name" value="TWO-COMPONENT SENSOR PPRA"/>
    <property type="match status" value="1"/>
</dbReference>
<dbReference type="InterPro" id="IPR005467">
    <property type="entry name" value="His_kinase_dom"/>
</dbReference>
<dbReference type="EC" id="2.7.13.3" evidence="3"/>
<comment type="caution">
    <text evidence="10">The sequence shown here is derived from an EMBL/GenBank/DDBJ whole genome shotgun (WGS) entry which is preliminary data.</text>
</comment>
<dbReference type="RefSeq" id="WP_182550172.1">
    <property type="nucleotide sequence ID" value="NZ_JACGXN010000004.1"/>
</dbReference>
<dbReference type="PRINTS" id="PR00344">
    <property type="entry name" value="BCTRLSENSOR"/>
</dbReference>
<dbReference type="SMART" id="SM00387">
    <property type="entry name" value="HATPase_c"/>
    <property type="match status" value="1"/>
</dbReference>
<keyword evidence="11" id="KW-1185">Reference proteome</keyword>
<dbReference type="Gene3D" id="3.30.565.10">
    <property type="entry name" value="Histidine kinase-like ATPase, C-terminal domain"/>
    <property type="match status" value="1"/>
</dbReference>
<dbReference type="Pfam" id="PF00672">
    <property type="entry name" value="HAMP"/>
    <property type="match status" value="1"/>
</dbReference>
<keyword evidence="7" id="KW-0472">Membrane</keyword>
<evidence type="ECO:0000259" key="9">
    <source>
        <dbReference type="PROSITE" id="PS50885"/>
    </source>
</evidence>
<organism evidence="10 11">
    <name type="scientific">Phyllobacterium myrsinacearum</name>
    <dbReference type="NCBI Taxonomy" id="28101"/>
    <lineage>
        <taxon>Bacteria</taxon>
        <taxon>Pseudomonadati</taxon>
        <taxon>Pseudomonadota</taxon>
        <taxon>Alphaproteobacteria</taxon>
        <taxon>Hyphomicrobiales</taxon>
        <taxon>Phyllobacteriaceae</taxon>
        <taxon>Phyllobacterium</taxon>
    </lineage>
</organism>
<evidence type="ECO:0000256" key="3">
    <source>
        <dbReference type="ARBA" id="ARBA00012438"/>
    </source>
</evidence>
<dbReference type="PROSITE" id="PS50109">
    <property type="entry name" value="HIS_KIN"/>
    <property type="match status" value="1"/>
</dbReference>
<dbReference type="InterPro" id="IPR003594">
    <property type="entry name" value="HATPase_dom"/>
</dbReference>
<keyword evidence="6 10" id="KW-0418">Kinase</keyword>
<dbReference type="InterPro" id="IPR036097">
    <property type="entry name" value="HisK_dim/P_sf"/>
</dbReference>
<dbReference type="Gene3D" id="6.10.340.10">
    <property type="match status" value="1"/>
</dbReference>
<dbReference type="SUPFAM" id="SSF47384">
    <property type="entry name" value="Homodimeric domain of signal transducing histidine kinase"/>
    <property type="match status" value="1"/>
</dbReference>
<evidence type="ECO:0000259" key="8">
    <source>
        <dbReference type="PROSITE" id="PS50109"/>
    </source>
</evidence>
<dbReference type="GO" id="GO:0016020">
    <property type="term" value="C:membrane"/>
    <property type="evidence" value="ECO:0007669"/>
    <property type="project" value="UniProtKB-SubCell"/>
</dbReference>
<protein>
    <recommendedName>
        <fullName evidence="3">histidine kinase</fullName>
        <ecNumber evidence="3">2.7.13.3</ecNumber>
    </recommendedName>
</protein>
<dbReference type="InterPro" id="IPR004358">
    <property type="entry name" value="Sig_transdc_His_kin-like_C"/>
</dbReference>
<evidence type="ECO:0000313" key="11">
    <source>
        <dbReference type="Proteomes" id="UP000549052"/>
    </source>
</evidence>
<keyword evidence="5" id="KW-0808">Transferase</keyword>
<feature type="domain" description="Histidine kinase" evidence="8">
    <location>
        <begin position="486"/>
        <end position="694"/>
    </location>
</feature>
<accession>A0A839EMN8</accession>
<evidence type="ECO:0000256" key="2">
    <source>
        <dbReference type="ARBA" id="ARBA00004370"/>
    </source>
</evidence>
<evidence type="ECO:0000256" key="1">
    <source>
        <dbReference type="ARBA" id="ARBA00000085"/>
    </source>
</evidence>
<keyword evidence="4" id="KW-0597">Phosphoprotein</keyword>
<feature type="domain" description="HAMP" evidence="9">
    <location>
        <begin position="300"/>
        <end position="354"/>
    </location>
</feature>
<dbReference type="Pfam" id="PF02518">
    <property type="entry name" value="HATPase_c"/>
    <property type="match status" value="1"/>
</dbReference>
<evidence type="ECO:0000313" key="10">
    <source>
        <dbReference type="EMBL" id="MBA8879538.1"/>
    </source>
</evidence>
<proteinExistence type="predicted"/>
<dbReference type="AlphaFoldDB" id="A0A839EMN8"/>
<reference evidence="10 11" key="1">
    <citation type="submission" date="2020-07" db="EMBL/GenBank/DDBJ databases">
        <title>Genomic Encyclopedia of Type Strains, Phase IV (KMG-V): Genome sequencing to study the core and pangenomes of soil and plant-associated prokaryotes.</title>
        <authorList>
            <person name="Whitman W."/>
        </authorList>
    </citation>
    <scope>NUCLEOTIDE SEQUENCE [LARGE SCALE GENOMIC DNA]</scope>
    <source>
        <strain evidence="10 11">AN3</strain>
    </source>
</reference>
<comment type="subcellular location">
    <subcellularLocation>
        <location evidence="2">Membrane</location>
    </subcellularLocation>
</comment>
<dbReference type="CDD" id="cd06225">
    <property type="entry name" value="HAMP"/>
    <property type="match status" value="1"/>
</dbReference>
<evidence type="ECO:0000256" key="5">
    <source>
        <dbReference type="ARBA" id="ARBA00022679"/>
    </source>
</evidence>
<dbReference type="PROSITE" id="PS50885">
    <property type="entry name" value="HAMP"/>
    <property type="match status" value="1"/>
</dbReference>
<dbReference type="GO" id="GO:0000155">
    <property type="term" value="F:phosphorelay sensor kinase activity"/>
    <property type="evidence" value="ECO:0007669"/>
    <property type="project" value="InterPro"/>
</dbReference>
<gene>
    <name evidence="10" type="ORF">FHW16_003257</name>
</gene>
<evidence type="ECO:0000256" key="6">
    <source>
        <dbReference type="ARBA" id="ARBA00022777"/>
    </source>
</evidence>
<dbReference type="InterPro" id="IPR003660">
    <property type="entry name" value="HAMP_dom"/>
</dbReference>
<dbReference type="Proteomes" id="UP000549052">
    <property type="component" value="Unassembled WGS sequence"/>
</dbReference>
<dbReference type="PANTHER" id="PTHR43065">
    <property type="entry name" value="SENSOR HISTIDINE KINASE"/>
    <property type="match status" value="1"/>
</dbReference>
<comment type="catalytic activity">
    <reaction evidence="1">
        <text>ATP + protein L-histidine = ADP + protein N-phospho-L-histidine.</text>
        <dbReference type="EC" id="2.7.13.3"/>
    </reaction>
</comment>